<keyword evidence="1" id="KW-0472">Membrane</keyword>
<keyword evidence="1" id="KW-0812">Transmembrane</keyword>
<feature type="transmembrane region" description="Helical" evidence="1">
    <location>
        <begin position="164"/>
        <end position="186"/>
    </location>
</feature>
<protein>
    <submittedName>
        <fullName evidence="2">Uncharacterized protein</fullName>
    </submittedName>
</protein>
<dbReference type="Proteomes" id="UP000199144">
    <property type="component" value="Unassembled WGS sequence"/>
</dbReference>
<sequence length="187" mass="19391">MSALSVAEQERGMVRVFALDMPERDLARLTNPGQTDPSPQATVAMLVGLDWLEEGGFEIFETDVLGELGLAGYLRDGGGVAEETLAAAKMRLNAFDGPVLILYSRAFGGKAATLTPGPGVTHLGSFAEDSPPVIYEKLPSAAASGAPVSGAAPEPAKPNPHLNVLLAILALPLAAIIIGLIFYGVLK</sequence>
<accession>A0A1I4IY00</accession>
<evidence type="ECO:0000256" key="1">
    <source>
        <dbReference type="SAM" id="Phobius"/>
    </source>
</evidence>
<keyword evidence="3" id="KW-1185">Reference proteome</keyword>
<dbReference type="RefSeq" id="WP_131814322.1">
    <property type="nucleotide sequence ID" value="NZ_FOTQ01000001.1"/>
</dbReference>
<proteinExistence type="predicted"/>
<gene>
    <name evidence="2" type="ORF">SAMN04488042_101790</name>
</gene>
<keyword evidence="1" id="KW-1133">Transmembrane helix</keyword>
<organism evidence="2 3">
    <name type="scientific">Shimia aestuarii</name>
    <dbReference type="NCBI Taxonomy" id="254406"/>
    <lineage>
        <taxon>Bacteria</taxon>
        <taxon>Pseudomonadati</taxon>
        <taxon>Pseudomonadota</taxon>
        <taxon>Alphaproteobacteria</taxon>
        <taxon>Rhodobacterales</taxon>
        <taxon>Roseobacteraceae</taxon>
    </lineage>
</organism>
<evidence type="ECO:0000313" key="3">
    <source>
        <dbReference type="Proteomes" id="UP000199144"/>
    </source>
</evidence>
<evidence type="ECO:0000313" key="2">
    <source>
        <dbReference type="EMBL" id="SFL59252.1"/>
    </source>
</evidence>
<reference evidence="2 3" key="1">
    <citation type="submission" date="2016-10" db="EMBL/GenBank/DDBJ databases">
        <authorList>
            <person name="de Groot N.N."/>
        </authorList>
    </citation>
    <scope>NUCLEOTIDE SEQUENCE [LARGE SCALE GENOMIC DNA]</scope>
    <source>
        <strain evidence="2 3">DSM 15283</strain>
    </source>
</reference>
<dbReference type="OrthoDB" id="7875742at2"/>
<name>A0A1I4IY00_9RHOB</name>
<dbReference type="EMBL" id="FOTQ01000001">
    <property type="protein sequence ID" value="SFL59252.1"/>
    <property type="molecule type" value="Genomic_DNA"/>
</dbReference>
<dbReference type="STRING" id="254406.SAMN04488042_101790"/>
<dbReference type="AlphaFoldDB" id="A0A1I4IY00"/>